<gene>
    <name evidence="1" type="ORF">NUW54_g7244</name>
</gene>
<keyword evidence="2" id="KW-1185">Reference proteome</keyword>
<protein>
    <submittedName>
        <fullName evidence="1">Uncharacterized protein</fullName>
    </submittedName>
</protein>
<reference evidence="1" key="1">
    <citation type="submission" date="2022-08" db="EMBL/GenBank/DDBJ databases">
        <title>Genome Sequence of Pycnoporus sanguineus.</title>
        <authorList>
            <person name="Buettner E."/>
        </authorList>
    </citation>
    <scope>NUCLEOTIDE SEQUENCE</scope>
    <source>
        <strain evidence="1">CG-C14</strain>
    </source>
</reference>
<sequence length="510" mass="56849">MLKSRGCTQALRVAAAASSKSLPTPLVARLQCRSYAYAARESEQSSRTAPVVTPSKSREEWQRQDAVLVRHLNDVFSPLKFPPELASRILTHASHPDAMRRHNGRLSFVGRRVLQSYLLMFIHASPALRPEHDYERILERALNTYILGEHVAPKWQIGKVLKWRPMNVGNLSKPLGPDVELPSPLANLERDNARSIGMYKVHGTAVEAVVGGIFHQFGGSVAHRLFHTRVLPNLLLEGSHEGLHPAYHDHAREICEKMGLTSYPTPHEIILHIPCYVPLNPPHLLPIPLGVCSSFLRFDARRLMVGARNTPSSTLTTMTKTAPYGTWTSPITTDVVLKSGGKVDELFVDPITSIIYHVEQRPDEGGRMVIVNTEKGQDVVGKDWNVRSAVHEYGGAPAVAHDGVIYFSNFKDGRVYRTKEDENPEPVTPENANYRYAKFAVHPKQPHLLVAIREDHTNDQPSTIVNILCLINTTEKTATPLVEAHRMASMVPPRHAVGGRRDPRRGCTGR</sequence>
<proteinExistence type="predicted"/>
<accession>A0ACC1PMR1</accession>
<organism evidence="1 2">
    <name type="scientific">Trametes sanguinea</name>
    <dbReference type="NCBI Taxonomy" id="158606"/>
    <lineage>
        <taxon>Eukaryota</taxon>
        <taxon>Fungi</taxon>
        <taxon>Dikarya</taxon>
        <taxon>Basidiomycota</taxon>
        <taxon>Agaricomycotina</taxon>
        <taxon>Agaricomycetes</taxon>
        <taxon>Polyporales</taxon>
        <taxon>Polyporaceae</taxon>
        <taxon>Trametes</taxon>
    </lineage>
</organism>
<name>A0ACC1PMR1_9APHY</name>
<comment type="caution">
    <text evidence="1">The sequence shown here is derived from an EMBL/GenBank/DDBJ whole genome shotgun (WGS) entry which is preliminary data.</text>
</comment>
<dbReference type="Proteomes" id="UP001144978">
    <property type="component" value="Unassembled WGS sequence"/>
</dbReference>
<evidence type="ECO:0000313" key="1">
    <source>
        <dbReference type="EMBL" id="KAJ2996429.1"/>
    </source>
</evidence>
<dbReference type="EMBL" id="JANSHE010002055">
    <property type="protein sequence ID" value="KAJ2996429.1"/>
    <property type="molecule type" value="Genomic_DNA"/>
</dbReference>
<evidence type="ECO:0000313" key="2">
    <source>
        <dbReference type="Proteomes" id="UP001144978"/>
    </source>
</evidence>